<accession>A0A5J6Z7C8</accession>
<proteinExistence type="predicted"/>
<protein>
    <submittedName>
        <fullName evidence="1">Uncharacterized protein</fullName>
    </submittedName>
</protein>
<dbReference type="InterPro" id="IPR027417">
    <property type="entry name" value="P-loop_NTPase"/>
</dbReference>
<dbReference type="EMBL" id="CP045032">
    <property type="protein sequence ID" value="QFQ02834.1"/>
    <property type="molecule type" value="Genomic_DNA"/>
</dbReference>
<gene>
    <name evidence="1" type="ORF">CUROG_07405</name>
</gene>
<dbReference type="AlphaFoldDB" id="A0A5J6Z7C8"/>
<evidence type="ECO:0000313" key="1">
    <source>
        <dbReference type="EMBL" id="QFQ02834.1"/>
    </source>
</evidence>
<dbReference type="Gene3D" id="3.40.50.300">
    <property type="entry name" value="P-loop containing nucleotide triphosphate hydrolases"/>
    <property type="match status" value="1"/>
</dbReference>
<evidence type="ECO:0000313" key="2">
    <source>
        <dbReference type="Proteomes" id="UP000326711"/>
    </source>
</evidence>
<dbReference type="Proteomes" id="UP000326711">
    <property type="component" value="Chromosome"/>
</dbReference>
<dbReference type="SUPFAM" id="SSF52540">
    <property type="entry name" value="P-loop containing nucleoside triphosphate hydrolases"/>
    <property type="match status" value="1"/>
</dbReference>
<dbReference type="OrthoDB" id="2020141at2"/>
<organism evidence="1 2">
    <name type="scientific">Corynebacterium urogenitale</name>
    <dbReference type="NCBI Taxonomy" id="2487892"/>
    <lineage>
        <taxon>Bacteria</taxon>
        <taxon>Bacillati</taxon>
        <taxon>Actinomycetota</taxon>
        <taxon>Actinomycetes</taxon>
        <taxon>Mycobacteriales</taxon>
        <taxon>Corynebacteriaceae</taxon>
        <taxon>Corynebacterium</taxon>
    </lineage>
</organism>
<sequence length="413" mass="44990">MRIPLDSPFSPGSDNVPQVWAGRTRQLNDWSTVLRPRRLAGIPERGRTILGEAGLGKSSLVRRIAADAASRGDWVTPQLRIPSGSDPLKRVASALLEVARTAGLPTSRNKKVGELMSRVETVAAAGISLTLREHDGPEPYSTLTELLLELGRAALRSGDVVVLIHIDEVQNISSKDALSQLLIALGDAITHEEEIEAPGGYVVRRALPIAVYLTGLPEFAARAGAAKGATFARRFQTTTLKPIEHTEVLEALQPFVINGWDVSDGQGSTEKIRMTPEAQDQIAMLCCGEPFLFQLAGEQAWYASTEPVITREHVLTGWKHGADEAAVHVQRILDRLPSKELDFLEAMAGLEPEQRTLTNIAATAGFAKTSQAGSISRRLDTERGIISRGRNYTFRHRAVGAYLTSEWPDVFPD</sequence>
<dbReference type="RefSeq" id="WP_151903150.1">
    <property type="nucleotide sequence ID" value="NZ_CP045032.1"/>
</dbReference>
<keyword evidence="2" id="KW-1185">Reference proteome</keyword>
<reference evidence="2" key="1">
    <citation type="submission" date="2019-10" db="EMBL/GenBank/DDBJ databases">
        <title>Complete genome sequence of Corynebacterium urogenitalis DSM 108747, isolated from the genital tract of a cow.</title>
        <authorList>
            <person name="Ruckert C."/>
            <person name="Ballas P."/>
            <person name="Wagener K."/>
            <person name="Drillich M."/>
            <person name="Kaempfer P."/>
            <person name="Busse H.-J."/>
            <person name="Ehling-Schulz M."/>
        </authorList>
    </citation>
    <scope>NUCLEOTIDE SEQUENCE [LARGE SCALE GENOMIC DNA]</scope>
    <source>
        <strain evidence="2">LMM 1652</strain>
    </source>
</reference>
<dbReference type="KEGG" id="cuo:CUROG_07405"/>
<name>A0A5J6Z7C8_9CORY</name>